<feature type="region of interest" description="Disordered" evidence="1">
    <location>
        <begin position="1"/>
        <end position="20"/>
    </location>
</feature>
<dbReference type="Proteomes" id="UP000095759">
    <property type="component" value="Unassembled WGS sequence"/>
</dbReference>
<gene>
    <name evidence="3" type="ORF">AS594_18780</name>
</gene>
<evidence type="ECO:0000313" key="3">
    <source>
        <dbReference type="EMBL" id="OEJ26232.1"/>
    </source>
</evidence>
<evidence type="ECO:0000313" key="4">
    <source>
        <dbReference type="Proteomes" id="UP000095759"/>
    </source>
</evidence>
<evidence type="ECO:0008006" key="5">
    <source>
        <dbReference type="Google" id="ProtNLM"/>
    </source>
</evidence>
<feature type="transmembrane region" description="Helical" evidence="2">
    <location>
        <begin position="36"/>
        <end position="57"/>
    </location>
</feature>
<dbReference type="RefSeq" id="WP_069932554.1">
    <property type="nucleotide sequence ID" value="NZ_MEHJ01000001.1"/>
</dbReference>
<accession>A0A1E5P9L8</accession>
<name>A0A1E5P9L8_9ACTN</name>
<feature type="transmembrane region" description="Helical" evidence="2">
    <location>
        <begin position="210"/>
        <end position="229"/>
    </location>
</feature>
<keyword evidence="2" id="KW-0812">Transmembrane</keyword>
<dbReference type="AlphaFoldDB" id="A0A1E5P9L8"/>
<keyword evidence="2" id="KW-0472">Membrane</keyword>
<sequence>MSTLTAPETRPETPEATRPGAARGPLRVLLRIHRTALWWALGVVALATTVTAFLRWAAWAYPEEPGNCDPQCDTFLGFADAQTLLTEYVKNGSLLLLLLPLVVGAFVAGPVVARELETGLHRLVWTQSVPPARWLAAKLGAAAALAAGGALALMGVLRLGAWNLFGTWNLNWPDRGVYEATGPALVAYCLLAVAVGALAGLLVRRTVAAMAATGAVVGAVLVTLGSVRWDLVPVRTMTGVASTADFTPPAHMPVNSFMTDLGVHNAAGERFRARECVPERLPGASCPTDVKITGWYLDYHPHEHFWYVQLIETGILLALTALAVYAAHRVLRRLHG</sequence>
<feature type="transmembrane region" description="Helical" evidence="2">
    <location>
        <begin position="94"/>
        <end position="113"/>
    </location>
</feature>
<feature type="transmembrane region" description="Helical" evidence="2">
    <location>
        <begin position="305"/>
        <end position="327"/>
    </location>
</feature>
<dbReference type="STRING" id="285458.BGM19_18175"/>
<comment type="caution">
    <text evidence="3">The sequence shown here is derived from an EMBL/GenBank/DDBJ whole genome shotgun (WGS) entry which is preliminary data.</text>
</comment>
<dbReference type="EMBL" id="MEHJ01000001">
    <property type="protein sequence ID" value="OEJ26232.1"/>
    <property type="molecule type" value="Genomic_DNA"/>
</dbReference>
<evidence type="ECO:0000256" key="1">
    <source>
        <dbReference type="SAM" id="MobiDB-lite"/>
    </source>
</evidence>
<organism evidence="3 4">
    <name type="scientific">Streptomyces agglomeratus</name>
    <dbReference type="NCBI Taxonomy" id="285458"/>
    <lineage>
        <taxon>Bacteria</taxon>
        <taxon>Bacillati</taxon>
        <taxon>Actinomycetota</taxon>
        <taxon>Actinomycetes</taxon>
        <taxon>Kitasatosporales</taxon>
        <taxon>Streptomycetaceae</taxon>
        <taxon>Streptomyces</taxon>
    </lineage>
</organism>
<keyword evidence="4" id="KW-1185">Reference proteome</keyword>
<feature type="transmembrane region" description="Helical" evidence="2">
    <location>
        <begin position="134"/>
        <end position="165"/>
    </location>
</feature>
<feature type="transmembrane region" description="Helical" evidence="2">
    <location>
        <begin position="185"/>
        <end position="203"/>
    </location>
</feature>
<protein>
    <recommendedName>
        <fullName evidence="5">ABC transporter permease</fullName>
    </recommendedName>
</protein>
<proteinExistence type="predicted"/>
<evidence type="ECO:0000256" key="2">
    <source>
        <dbReference type="SAM" id="Phobius"/>
    </source>
</evidence>
<keyword evidence="2" id="KW-1133">Transmembrane helix</keyword>
<reference evidence="3 4" key="1">
    <citation type="submission" date="2016-08" db="EMBL/GenBank/DDBJ databases">
        <title>Complete genome sequence of Streptomyces agglomeratus strain 6-3-2, a novel anti-MRSA actinomycete isolated from Wuli of Tebit, China.</title>
        <authorList>
            <person name="Chen X."/>
        </authorList>
    </citation>
    <scope>NUCLEOTIDE SEQUENCE [LARGE SCALE GENOMIC DNA]</scope>
    <source>
        <strain evidence="3 4">6-3-2</strain>
    </source>
</reference>